<dbReference type="EMBL" id="JANHOH010000001">
    <property type="protein sequence ID" value="MCQ6956337.1"/>
    <property type="molecule type" value="Genomic_DNA"/>
</dbReference>
<organism evidence="1 2">
    <name type="scientific">Mucilaginibacter aquariorum</name>
    <dbReference type="NCBI Taxonomy" id="2967225"/>
    <lineage>
        <taxon>Bacteria</taxon>
        <taxon>Pseudomonadati</taxon>
        <taxon>Bacteroidota</taxon>
        <taxon>Sphingobacteriia</taxon>
        <taxon>Sphingobacteriales</taxon>
        <taxon>Sphingobacteriaceae</taxon>
        <taxon>Mucilaginibacter</taxon>
    </lineage>
</organism>
<dbReference type="SUPFAM" id="SSF158997">
    <property type="entry name" value="Trm112p-like"/>
    <property type="match status" value="1"/>
</dbReference>
<evidence type="ECO:0000313" key="1">
    <source>
        <dbReference type="EMBL" id="MCQ6956337.1"/>
    </source>
</evidence>
<dbReference type="Proteomes" id="UP001204376">
    <property type="component" value="Unassembled WGS sequence"/>
</dbReference>
<dbReference type="InterPro" id="IPR005651">
    <property type="entry name" value="Trm112-like"/>
</dbReference>
<dbReference type="Pfam" id="PF03966">
    <property type="entry name" value="Trm112p"/>
    <property type="match status" value="1"/>
</dbReference>
<protein>
    <recommendedName>
        <fullName evidence="3">Trm112 family protein</fullName>
    </recommendedName>
</protein>
<dbReference type="RefSeq" id="WP_256536555.1">
    <property type="nucleotide sequence ID" value="NZ_JANHOH010000001.1"/>
</dbReference>
<comment type="caution">
    <text evidence="1">The sequence shown here is derived from an EMBL/GenBank/DDBJ whole genome shotgun (WGS) entry which is preliminary data.</text>
</comment>
<evidence type="ECO:0000313" key="2">
    <source>
        <dbReference type="Proteomes" id="UP001204376"/>
    </source>
</evidence>
<evidence type="ECO:0008006" key="3">
    <source>
        <dbReference type="Google" id="ProtNLM"/>
    </source>
</evidence>
<dbReference type="Gene3D" id="2.20.25.10">
    <property type="match status" value="1"/>
</dbReference>
<name>A0ABT1SVP8_9SPHI</name>
<gene>
    <name evidence="1" type="ORF">NPE20_00115</name>
</gene>
<reference evidence="1 2" key="1">
    <citation type="submission" date="2022-07" db="EMBL/GenBank/DDBJ databases">
        <title>Mucilaginibacter sp. JC4.</title>
        <authorList>
            <person name="Le V."/>
            <person name="Ko S.-R."/>
            <person name="Ahn C.-Y."/>
            <person name="Oh H.-M."/>
        </authorList>
    </citation>
    <scope>NUCLEOTIDE SEQUENCE [LARGE SCALE GENOMIC DNA]</scope>
    <source>
        <strain evidence="1 2">JC4</strain>
    </source>
</reference>
<accession>A0ABT1SVP8</accession>
<proteinExistence type="predicted"/>
<keyword evidence="2" id="KW-1185">Reference proteome</keyword>
<sequence length="86" mass="10023">MKLNTIAKLCCPFDKHNLQLRILAQDFDQNVIEGILSCKTCQRNYPIIYGVPIMAPDEYRQTALEQPVIDRWELDHQPDPLRSLPE</sequence>